<keyword evidence="3" id="KW-1185">Reference proteome</keyword>
<comment type="caution">
    <text evidence="2">The sequence shown here is derived from an EMBL/GenBank/DDBJ whole genome shotgun (WGS) entry which is preliminary data.</text>
</comment>
<feature type="compositionally biased region" description="Polar residues" evidence="1">
    <location>
        <begin position="12"/>
        <end position="21"/>
    </location>
</feature>
<evidence type="ECO:0000256" key="1">
    <source>
        <dbReference type="SAM" id="MobiDB-lite"/>
    </source>
</evidence>
<feature type="region of interest" description="Disordered" evidence="1">
    <location>
        <begin position="1"/>
        <end position="40"/>
    </location>
</feature>
<dbReference type="EMBL" id="MCGN01000009">
    <property type="protein sequence ID" value="ORY93099.1"/>
    <property type="molecule type" value="Genomic_DNA"/>
</dbReference>
<name>A0A1X2H3W5_SYNRA</name>
<evidence type="ECO:0000313" key="2">
    <source>
        <dbReference type="EMBL" id="ORY93099.1"/>
    </source>
</evidence>
<proteinExistence type="predicted"/>
<dbReference type="Proteomes" id="UP000242180">
    <property type="component" value="Unassembled WGS sequence"/>
</dbReference>
<dbReference type="AlphaFoldDB" id="A0A1X2H3W5"/>
<organism evidence="2 3">
    <name type="scientific">Syncephalastrum racemosum</name>
    <name type="common">Filamentous fungus</name>
    <dbReference type="NCBI Taxonomy" id="13706"/>
    <lineage>
        <taxon>Eukaryota</taxon>
        <taxon>Fungi</taxon>
        <taxon>Fungi incertae sedis</taxon>
        <taxon>Mucoromycota</taxon>
        <taxon>Mucoromycotina</taxon>
        <taxon>Mucoromycetes</taxon>
        <taxon>Mucorales</taxon>
        <taxon>Syncephalastraceae</taxon>
        <taxon>Syncephalastrum</taxon>
    </lineage>
</organism>
<evidence type="ECO:0000313" key="3">
    <source>
        <dbReference type="Proteomes" id="UP000242180"/>
    </source>
</evidence>
<gene>
    <name evidence="2" type="ORF">BCR43DRAFT_364518</name>
</gene>
<accession>A0A1X2H3W5</accession>
<protein>
    <submittedName>
        <fullName evidence="2">Uncharacterized protein</fullName>
    </submittedName>
</protein>
<reference evidence="2 3" key="1">
    <citation type="submission" date="2016-07" db="EMBL/GenBank/DDBJ databases">
        <title>Pervasive Adenine N6-methylation of Active Genes in Fungi.</title>
        <authorList>
            <consortium name="DOE Joint Genome Institute"/>
            <person name="Mondo S.J."/>
            <person name="Dannebaum R.O."/>
            <person name="Kuo R.C."/>
            <person name="Labutti K."/>
            <person name="Haridas S."/>
            <person name="Kuo A."/>
            <person name="Salamov A."/>
            <person name="Ahrendt S.R."/>
            <person name="Lipzen A."/>
            <person name="Sullivan W."/>
            <person name="Andreopoulos W.B."/>
            <person name="Clum A."/>
            <person name="Lindquist E."/>
            <person name="Daum C."/>
            <person name="Ramamoorthy G.K."/>
            <person name="Gryganskyi A."/>
            <person name="Culley D."/>
            <person name="Magnuson J.K."/>
            <person name="James T.Y."/>
            <person name="O'Malley M.A."/>
            <person name="Stajich J.E."/>
            <person name="Spatafora J.W."/>
            <person name="Visel A."/>
            <person name="Grigoriev I.V."/>
        </authorList>
    </citation>
    <scope>NUCLEOTIDE SEQUENCE [LARGE SCALE GENOMIC DNA]</scope>
    <source>
        <strain evidence="2 3">NRRL 2496</strain>
    </source>
</reference>
<sequence length="84" mass="9470">MDQKKQEETNESARTCCTRMTRSPFGPQHVAPSTSTDRQLVPPTNHIRIISSQPMTGSPLILQVTFTQIRKQTSTPGPFFVFFC</sequence>
<dbReference type="InParanoid" id="A0A1X2H3W5"/>